<organism evidence="1">
    <name type="scientific">Cucumis melo</name>
    <name type="common">Muskmelon</name>
    <dbReference type="NCBI Taxonomy" id="3656"/>
    <lineage>
        <taxon>Eukaryota</taxon>
        <taxon>Viridiplantae</taxon>
        <taxon>Streptophyta</taxon>
        <taxon>Embryophyta</taxon>
        <taxon>Tracheophyta</taxon>
        <taxon>Spermatophyta</taxon>
        <taxon>Magnoliopsida</taxon>
        <taxon>eudicotyledons</taxon>
        <taxon>Gunneridae</taxon>
        <taxon>Pentapetalae</taxon>
        <taxon>rosids</taxon>
        <taxon>fabids</taxon>
        <taxon>Cucurbitales</taxon>
        <taxon>Cucurbitaceae</taxon>
        <taxon>Benincaseae</taxon>
        <taxon>Cucumis</taxon>
    </lineage>
</organism>
<sequence length="225" mass="25315">LLAWFSLDRYRRPLRPLTDSRGFLLVFPIPAPGSERHFRSLIFDQEPSLLNSKGCVPLISHFPKPLMDFDLSVSTRQSPSTRVWKICRTKIFDAVAPHFPLDFHLQIAALGYIGFLKSSYRCFLNLSNEISLLELRSRSSSLSQLLEKSQKTAVHQFAKQESKVYRNKRSIMMTTFEMTACLGSEVVGSDFVWQSTTAVGLILAHFLAVSVVVKELFGVSGAVKG</sequence>
<dbReference type="EnsemblPlants" id="MELO3C031036.2.1">
    <property type="protein sequence ID" value="MELO3C031036.2.1"/>
    <property type="gene ID" value="MELO3C031036.2"/>
</dbReference>
<protein>
    <submittedName>
        <fullName evidence="1">Uncharacterized protein</fullName>
    </submittedName>
</protein>
<accession>A0A9I9EAE8</accession>
<proteinExistence type="predicted"/>
<name>A0A9I9EAE8_CUCME</name>
<evidence type="ECO:0000313" key="1">
    <source>
        <dbReference type="EnsemblPlants" id="MELO3C031036.2.1"/>
    </source>
</evidence>
<dbReference type="AlphaFoldDB" id="A0A9I9EAE8"/>
<reference evidence="1" key="1">
    <citation type="submission" date="2023-03" db="UniProtKB">
        <authorList>
            <consortium name="EnsemblPlants"/>
        </authorList>
    </citation>
    <scope>IDENTIFICATION</scope>
</reference>